<dbReference type="EMBL" id="NEXK01000119">
    <property type="protein sequence ID" value="PSN93100.1"/>
    <property type="molecule type" value="Genomic_DNA"/>
</dbReference>
<name>A0A2R6B3B4_9ARCH</name>
<dbReference type="AlphaFoldDB" id="A0A2R6B3B4"/>
<proteinExistence type="predicted"/>
<reference evidence="1 2" key="1">
    <citation type="submission" date="2017-04" db="EMBL/GenBank/DDBJ databases">
        <title>Novel microbial lineages endemic to geothermal iron-oxide mats fill important gaps in the evolutionary history of Archaea.</title>
        <authorList>
            <person name="Jay Z.J."/>
            <person name="Beam J.P."/>
            <person name="Dlakic M."/>
            <person name="Rusch D.B."/>
            <person name="Kozubal M.A."/>
            <person name="Inskeep W.P."/>
        </authorList>
    </citation>
    <scope>NUCLEOTIDE SEQUENCE [LARGE SCALE GENOMIC DNA]</scope>
    <source>
        <strain evidence="1">ECH_B_SAG-C16</strain>
    </source>
</reference>
<evidence type="ECO:0000313" key="1">
    <source>
        <dbReference type="EMBL" id="PSN93100.1"/>
    </source>
</evidence>
<protein>
    <submittedName>
        <fullName evidence="1">Uncharacterized protein</fullName>
    </submittedName>
</protein>
<sequence>MVETFDLGCCAIGAATTGVCKASPCMFADTAAAVAIGGGDWAWWLGHEGSFSVGVWGSPQILDGSVWHAW</sequence>
<dbReference type="Proteomes" id="UP000240681">
    <property type="component" value="Unassembled WGS sequence"/>
</dbReference>
<accession>A0A2R6B3B4</accession>
<organism evidence="1 2">
    <name type="scientific">Candidatus Marsarchaeota G2 archaeon ECH_B_SAG-C16</name>
    <dbReference type="NCBI Taxonomy" id="1978163"/>
    <lineage>
        <taxon>Archaea</taxon>
        <taxon>Candidatus Marsarchaeota</taxon>
        <taxon>Candidatus Marsarchaeota group 2</taxon>
    </lineage>
</organism>
<gene>
    <name evidence="1" type="ORF">B9Q09_06645</name>
</gene>
<comment type="caution">
    <text evidence="1">The sequence shown here is derived from an EMBL/GenBank/DDBJ whole genome shotgun (WGS) entry which is preliminary data.</text>
</comment>
<evidence type="ECO:0000313" key="2">
    <source>
        <dbReference type="Proteomes" id="UP000240681"/>
    </source>
</evidence>